<evidence type="ECO:0000256" key="1">
    <source>
        <dbReference type="ARBA" id="ARBA00022729"/>
    </source>
</evidence>
<dbReference type="PANTHER" id="PTHR13847">
    <property type="entry name" value="SARCOSINE DEHYDROGENASE-RELATED"/>
    <property type="match status" value="1"/>
</dbReference>
<dbReference type="InterPro" id="IPR006311">
    <property type="entry name" value="TAT_signal"/>
</dbReference>
<comment type="caution">
    <text evidence="4">The sequence shown here is derived from an EMBL/GenBank/DDBJ whole genome shotgun (WGS) entry which is preliminary data.</text>
</comment>
<dbReference type="EMBL" id="JABBFR010000019">
    <property type="protein sequence ID" value="MBT0725291.1"/>
    <property type="molecule type" value="Genomic_DNA"/>
</dbReference>
<dbReference type="InterPro" id="IPR036188">
    <property type="entry name" value="FAD/NAD-bd_sf"/>
</dbReference>
<dbReference type="PANTHER" id="PTHR13847:SF287">
    <property type="entry name" value="FAD-DEPENDENT OXIDOREDUCTASE DOMAIN-CONTAINING PROTEIN 1"/>
    <property type="match status" value="1"/>
</dbReference>
<dbReference type="SUPFAM" id="SSF51905">
    <property type="entry name" value="FAD/NAD(P)-binding domain"/>
    <property type="match status" value="1"/>
</dbReference>
<dbReference type="InterPro" id="IPR006076">
    <property type="entry name" value="FAD-dep_OxRdtase"/>
</dbReference>
<keyword evidence="5" id="KW-1185">Reference proteome</keyword>
<feature type="domain" description="FAD dependent oxidoreductase" evidence="3">
    <location>
        <begin position="57"/>
        <end position="453"/>
    </location>
</feature>
<dbReference type="NCBIfam" id="TIGR01409">
    <property type="entry name" value="TAT_signal_seq"/>
    <property type="match status" value="1"/>
</dbReference>
<keyword evidence="2" id="KW-0560">Oxidoreductase</keyword>
<organism evidence="4 5">
    <name type="scientific">Rosenbergiella gaditana</name>
    <dbReference type="NCBI Taxonomy" id="2726987"/>
    <lineage>
        <taxon>Bacteria</taxon>
        <taxon>Pseudomonadati</taxon>
        <taxon>Pseudomonadota</taxon>
        <taxon>Gammaproteobacteria</taxon>
        <taxon>Enterobacterales</taxon>
        <taxon>Erwiniaceae</taxon>
        <taxon>Rosenbergiella</taxon>
    </lineage>
</organism>
<accession>A0ABS5SYW9</accession>
<sequence>MNISRRKFLVGSAAAVAVIGGASIVTPMLRREGRFVPGHPRWGFVEGEKGALPQHADVVIIGGGINGIMTAIRMVERGLSVVVVEKGNIAGEQSSRAYGQVITYKMPDATFQLHHLGKKLWREMNQKVGVDTSYRTQGRVEVPLDEADISAVQQWIKDKQEKAGFGVPLKTRFIEGSELKNKLLHATTDWKLGAFEEDSGSLDSEITSFVMADYAKRIGVKFYTNCAARGIETAAGKVSDVVTEKGAIRTSMVVVAGGAWTRKFMGNLDIDIPTLPAYQSQQIISAAPGAPSGNVALPGNIYFRQQSNGTYATSPRIITAPVVKESFTYGYKYLGLLSAPDFPVHIALNEQLIHSLTEPTHWKLNEISPFETQRDMTALPDIQDLDDSLIKLAEEFPAFKAAKVIDRWSGAMAIAPDEVPIISTIKQLPGLVLNTATGWVMTESPVSSLLTTSLLLNEKPIIDVEPFSLNRF</sequence>
<evidence type="ECO:0000313" key="5">
    <source>
        <dbReference type="Proteomes" id="UP000790096"/>
    </source>
</evidence>
<dbReference type="Gene3D" id="3.50.50.60">
    <property type="entry name" value="FAD/NAD(P)-binding domain"/>
    <property type="match status" value="2"/>
</dbReference>
<dbReference type="Gene3D" id="3.30.9.10">
    <property type="entry name" value="D-Amino Acid Oxidase, subunit A, domain 2"/>
    <property type="match status" value="2"/>
</dbReference>
<dbReference type="Pfam" id="PF01266">
    <property type="entry name" value="DAO"/>
    <property type="match status" value="1"/>
</dbReference>
<dbReference type="RefSeq" id="WP_214237944.1">
    <property type="nucleotide sequence ID" value="NZ_JABBFR010000019.1"/>
</dbReference>
<reference evidence="4 5" key="1">
    <citation type="submission" date="2020-04" db="EMBL/GenBank/DDBJ databases">
        <title>Genome sequencing of Rosenbergiella species.</title>
        <authorList>
            <person name="Alvarez-Perez S."/>
            <person name="Lievens B."/>
        </authorList>
    </citation>
    <scope>NUCLEOTIDE SEQUENCE [LARGE SCALE GENOMIC DNA]</scope>
    <source>
        <strain evidence="4 5">S61</strain>
    </source>
</reference>
<dbReference type="PROSITE" id="PS51318">
    <property type="entry name" value="TAT"/>
    <property type="match status" value="1"/>
</dbReference>
<proteinExistence type="predicted"/>
<protein>
    <submittedName>
        <fullName evidence="4">FAD-binding oxidoreductase</fullName>
    </submittedName>
</protein>
<gene>
    <name evidence="4" type="ORF">HH682_12865</name>
</gene>
<dbReference type="Proteomes" id="UP000790096">
    <property type="component" value="Unassembled WGS sequence"/>
</dbReference>
<keyword evidence="1" id="KW-0732">Signal</keyword>
<evidence type="ECO:0000256" key="2">
    <source>
        <dbReference type="ARBA" id="ARBA00023002"/>
    </source>
</evidence>
<evidence type="ECO:0000259" key="3">
    <source>
        <dbReference type="Pfam" id="PF01266"/>
    </source>
</evidence>
<evidence type="ECO:0000313" key="4">
    <source>
        <dbReference type="EMBL" id="MBT0725291.1"/>
    </source>
</evidence>
<dbReference type="InterPro" id="IPR019546">
    <property type="entry name" value="TAT_signal_bac_arc"/>
</dbReference>
<name>A0ABS5SYW9_9GAMM</name>